<dbReference type="Pfam" id="PF03732">
    <property type="entry name" value="Retrotrans_gag"/>
    <property type="match status" value="1"/>
</dbReference>
<dbReference type="AlphaFoldDB" id="A0A6L2LPX2"/>
<dbReference type="EMBL" id="BKCJ010004922">
    <property type="protein sequence ID" value="GEU63863.1"/>
    <property type="molecule type" value="Genomic_DNA"/>
</dbReference>
<evidence type="ECO:0000259" key="2">
    <source>
        <dbReference type="Pfam" id="PF03732"/>
    </source>
</evidence>
<feature type="domain" description="Retrotransposon gag" evidence="2">
    <location>
        <begin position="55"/>
        <end position="125"/>
    </location>
</feature>
<evidence type="ECO:0000313" key="3">
    <source>
        <dbReference type="EMBL" id="GEU63863.1"/>
    </source>
</evidence>
<dbReference type="InterPro" id="IPR005162">
    <property type="entry name" value="Retrotrans_gag_dom"/>
</dbReference>
<accession>A0A6L2LPX2</accession>
<sequence>MVIEIGVEANLMEEVVAEGPCTRLKGARIRNSSTINLLTSRVLKGLIVGHDTAYDMSWKDLMKMMTEAYCPRNEIQKLEGELWNLTVKCTDVVGYIQRFQELALLCLGMVHEEEDKVERYIWGLLDSIQGNVTSARTTRLQDTVKLANSLMDQKIRVFAARKANKKGWRTTQGTTMFNNHPTRGRMTTATYYKCGEQGHYKSNCLKLKNQNRENQTRNAGFENRPPMLNKKNYVPWSSRLLRYAKSRPNGKLIYNYIINGPYVSRMIPEPSDANSEVPVNETFHEQTDDELIEKELKQAKLFNKWESFTSTDGASIESYYHRFSKLMNDFKRNKHFPEKIAMFHQDQPSLSTYMQQPQPNNNYNPQPSFNQNYMQQPMPSPKDISDPTTAMNKALVLMAKVFKLNYSTPTNNNQRISSNPRNGQIAQLGMNMGQDRQMQMVRGNGGNQFRQYAGQNVRNQNGYNAVQNVGNQINPNRNGNVEAAWAKGNAIGNNCNQIRCYSYKGLGYFARIYIQASTSGTQTDKAPVYDSNGSAENDSNVISEVSSVEQDGGTVDQHPATAEETRAYFESLYNNLAIEVDKSSSAHQEIHKIVKDENFPIINQVDTRVQIFKIQFLKEASKFVQDFKSLAKEADESIVKQKALELEIKRLLRAVVRQDLMSVVQSNSVVDTSNLQTKLERIKERFENYIIKKENEYAKLWNDWYKKCEECKYDKISYDKAYNDMQQKIELLRAQLGDLKGKSKDTPYVSNSFDPLSHKIENESVELEFHVRNYEKENAHLKTAYKNMFDSINVSEQKDTTRGTSVNTKFAKQSILGKPPSSSRPKLYVVTPLPKFMVFPKVGTTHALSKPVTSNLVPTPTESEVVKNDNVISSRIFRTNPSKTSRVDNVVLNKLVKASVRLKPITLSKPHAITKNDQCLITVNHDVCMLNYVNGMNSRDKKQEANISNIVNQMKHKAQVGKPKNVGSKERLSSPKPSTPRSCVRWSPTGRMFDLKGKIITTSESVCQSDCFEGGQNWFDTLLIPLLSEYKPKNKEDHGDNECDT</sequence>
<evidence type="ECO:0000256" key="1">
    <source>
        <dbReference type="SAM" id="MobiDB-lite"/>
    </source>
</evidence>
<organism evidence="3">
    <name type="scientific">Tanacetum cinerariifolium</name>
    <name type="common">Dalmatian daisy</name>
    <name type="synonym">Chrysanthemum cinerariifolium</name>
    <dbReference type="NCBI Taxonomy" id="118510"/>
    <lineage>
        <taxon>Eukaryota</taxon>
        <taxon>Viridiplantae</taxon>
        <taxon>Streptophyta</taxon>
        <taxon>Embryophyta</taxon>
        <taxon>Tracheophyta</taxon>
        <taxon>Spermatophyta</taxon>
        <taxon>Magnoliopsida</taxon>
        <taxon>eudicotyledons</taxon>
        <taxon>Gunneridae</taxon>
        <taxon>Pentapetalae</taxon>
        <taxon>asterids</taxon>
        <taxon>campanulids</taxon>
        <taxon>Asterales</taxon>
        <taxon>Asteraceae</taxon>
        <taxon>Asteroideae</taxon>
        <taxon>Anthemideae</taxon>
        <taxon>Anthemidinae</taxon>
        <taxon>Tanacetum</taxon>
    </lineage>
</organism>
<name>A0A6L2LPX2_TANCI</name>
<proteinExistence type="predicted"/>
<protein>
    <recommendedName>
        <fullName evidence="2">Retrotransposon gag domain-containing protein</fullName>
    </recommendedName>
</protein>
<feature type="region of interest" description="Disordered" evidence="1">
    <location>
        <begin position="957"/>
        <end position="984"/>
    </location>
</feature>
<reference evidence="3" key="1">
    <citation type="journal article" date="2019" name="Sci. Rep.">
        <title>Draft genome of Tanacetum cinerariifolium, the natural source of mosquito coil.</title>
        <authorList>
            <person name="Yamashiro T."/>
            <person name="Shiraishi A."/>
            <person name="Satake H."/>
            <person name="Nakayama K."/>
        </authorList>
    </citation>
    <scope>NUCLEOTIDE SEQUENCE</scope>
</reference>
<comment type="caution">
    <text evidence="3">The sequence shown here is derived from an EMBL/GenBank/DDBJ whole genome shotgun (WGS) entry which is preliminary data.</text>
</comment>
<gene>
    <name evidence="3" type="ORF">Tci_035841</name>
</gene>